<evidence type="ECO:0000313" key="3">
    <source>
        <dbReference type="EMBL" id="MBR8827306.1"/>
    </source>
</evidence>
<accession>A0A941JRR4</accession>
<dbReference type="Pfam" id="PF13439">
    <property type="entry name" value="Glyco_transf_4"/>
    <property type="match status" value="1"/>
</dbReference>
<protein>
    <submittedName>
        <fullName evidence="3">Glycosyltransferase family 4 protein</fullName>
    </submittedName>
</protein>
<dbReference type="PANTHER" id="PTHR12526">
    <property type="entry name" value="GLYCOSYLTRANSFERASE"/>
    <property type="match status" value="1"/>
</dbReference>
<organism evidence="3 4">
    <name type="scientific">Gomphosphaeria aponina SAG 52.96 = DSM 107014</name>
    <dbReference type="NCBI Taxonomy" id="1521640"/>
    <lineage>
        <taxon>Bacteria</taxon>
        <taxon>Bacillati</taxon>
        <taxon>Cyanobacteriota</taxon>
        <taxon>Cyanophyceae</taxon>
        <taxon>Oscillatoriophycideae</taxon>
        <taxon>Chroococcales</taxon>
        <taxon>Gomphosphaeriaceae</taxon>
        <taxon>Gomphosphaeria</taxon>
    </lineage>
</organism>
<proteinExistence type="predicted"/>
<comment type="caution">
    <text evidence="3">The sequence shown here is derived from an EMBL/GenBank/DDBJ whole genome shotgun (WGS) entry which is preliminary data.</text>
</comment>
<dbReference type="Pfam" id="PF00534">
    <property type="entry name" value="Glycos_transf_1"/>
    <property type="match status" value="1"/>
</dbReference>
<dbReference type="AlphaFoldDB" id="A0A941JRR4"/>
<gene>
    <name evidence="3" type="ORF">DSM107014_05270</name>
</gene>
<dbReference type="SUPFAM" id="SSF53756">
    <property type="entry name" value="UDP-Glycosyltransferase/glycogen phosphorylase"/>
    <property type="match status" value="1"/>
</dbReference>
<dbReference type="EMBL" id="JADQBC010000026">
    <property type="protein sequence ID" value="MBR8827306.1"/>
    <property type="molecule type" value="Genomic_DNA"/>
</dbReference>
<dbReference type="GO" id="GO:0016757">
    <property type="term" value="F:glycosyltransferase activity"/>
    <property type="evidence" value="ECO:0007669"/>
    <property type="project" value="InterPro"/>
</dbReference>
<dbReference type="InterPro" id="IPR028098">
    <property type="entry name" value="Glyco_trans_4-like_N"/>
</dbReference>
<evidence type="ECO:0000259" key="1">
    <source>
        <dbReference type="Pfam" id="PF00534"/>
    </source>
</evidence>
<name>A0A941JRR4_9CHRO</name>
<reference evidence="3" key="1">
    <citation type="submission" date="2021-02" db="EMBL/GenBank/DDBJ databases">
        <title>Metagenome analyses of Stigonema ocellatum DSM 106950, Chlorogloea purpurea SAG 13.99 and Gomphosphaeria aponina DSM 107014.</title>
        <authorList>
            <person name="Marter P."/>
            <person name="Huang S."/>
        </authorList>
    </citation>
    <scope>NUCLEOTIDE SEQUENCE</scope>
    <source>
        <strain evidence="3">JP213</strain>
    </source>
</reference>
<feature type="domain" description="Glycosyltransferase subfamily 4-like N-terminal" evidence="2">
    <location>
        <begin position="102"/>
        <end position="232"/>
    </location>
</feature>
<feature type="domain" description="Glycosyl transferase family 1" evidence="1">
    <location>
        <begin position="247"/>
        <end position="404"/>
    </location>
</feature>
<dbReference type="Gene3D" id="3.40.50.2000">
    <property type="entry name" value="Glycogen Phosphorylase B"/>
    <property type="match status" value="2"/>
</dbReference>
<dbReference type="CDD" id="cd03823">
    <property type="entry name" value="GT4_ExpE7-like"/>
    <property type="match status" value="1"/>
</dbReference>
<sequence length="428" mass="49317">MALLQAERKKTQKKTKKVLIIAHNHPLFFPGGAEIFAYDLFKTMGETTHYQPFFLGAAAGINRQVHTGTPFQMLVDSPDEALFWGDAYDYFYNSQKILNFIYVDFKGFLEELNPDVIHFHHTMRIGLEAIQVARQTLRAVKIVYTIHEFILMCNRDGQMIRKHNNELCEYAAPDRCHQCFPEISPQQFKMREAFIKAHLDLVDLFISPSHFLANRFIDWGIPAEKMVVMENGRQISGPAPHRVMESGKSRNVFGFFGQINPYKGVILLLEAVIYLVKNDFTDLRVEIFGNVAEGFPDLKEKFFELIEEYQENVTYHGKYKQEEIGELIEGIDWVVVPSTWWENSPLVIQEVFMHKRPIICSNIGGMAEKVEDDFTGLHFRARSQVSLANTMKKACTEEGLWERLVGNIGPRLSLEESANQHVALYDKL</sequence>
<dbReference type="InterPro" id="IPR001296">
    <property type="entry name" value="Glyco_trans_1"/>
</dbReference>
<dbReference type="Proteomes" id="UP000767446">
    <property type="component" value="Unassembled WGS sequence"/>
</dbReference>
<evidence type="ECO:0000259" key="2">
    <source>
        <dbReference type="Pfam" id="PF13439"/>
    </source>
</evidence>
<evidence type="ECO:0000313" key="4">
    <source>
        <dbReference type="Proteomes" id="UP000767446"/>
    </source>
</evidence>